<sequence>MRYWLGAGVLALSGCGGDLIAPDSLFETPGAEAFYNQIADVCGHLSVGNQPLNYLINVSDDNVYFLDETSKLYFGRIDRSTYATDLNGFYPTGTNTAALNCIFEQLDQSPPS</sequence>
<dbReference type="PROSITE" id="PS51257">
    <property type="entry name" value="PROKAR_LIPOPROTEIN"/>
    <property type="match status" value="1"/>
</dbReference>
<dbReference type="Proteomes" id="UP001138802">
    <property type="component" value="Unassembled WGS sequence"/>
</dbReference>
<gene>
    <name evidence="1" type="ORF">CKO25_03995</name>
</gene>
<evidence type="ECO:0000313" key="2">
    <source>
        <dbReference type="Proteomes" id="UP001138802"/>
    </source>
</evidence>
<keyword evidence="2" id="KW-1185">Reference proteome</keyword>
<dbReference type="AlphaFoldDB" id="A0A9X1B886"/>
<proteinExistence type="predicted"/>
<evidence type="ECO:0000313" key="1">
    <source>
        <dbReference type="EMBL" id="MBK1643835.1"/>
    </source>
</evidence>
<dbReference type="EMBL" id="NRSD01000002">
    <property type="protein sequence ID" value="MBK1643835.1"/>
    <property type="molecule type" value="Genomic_DNA"/>
</dbReference>
<comment type="caution">
    <text evidence="1">The sequence shown here is derived from an EMBL/GenBank/DDBJ whole genome shotgun (WGS) entry which is preliminary data.</text>
</comment>
<organism evidence="1 2">
    <name type="scientific">Thiocapsa imhoffii</name>
    <dbReference type="NCBI Taxonomy" id="382777"/>
    <lineage>
        <taxon>Bacteria</taxon>
        <taxon>Pseudomonadati</taxon>
        <taxon>Pseudomonadota</taxon>
        <taxon>Gammaproteobacteria</taxon>
        <taxon>Chromatiales</taxon>
        <taxon>Chromatiaceae</taxon>
        <taxon>Thiocapsa</taxon>
    </lineage>
</organism>
<reference evidence="1 2" key="1">
    <citation type="journal article" date="2020" name="Microorganisms">
        <title>Osmotic Adaptation and Compatible Solute Biosynthesis of Phototrophic Bacteria as Revealed from Genome Analyses.</title>
        <authorList>
            <person name="Imhoff J.F."/>
            <person name="Rahn T."/>
            <person name="Kunzel S."/>
            <person name="Keller A."/>
            <person name="Neulinger S.C."/>
        </authorList>
    </citation>
    <scope>NUCLEOTIDE SEQUENCE [LARGE SCALE GENOMIC DNA]</scope>
    <source>
        <strain evidence="1 2">DSM 21303</strain>
    </source>
</reference>
<name>A0A9X1B886_9GAMM</name>
<accession>A0A9X1B886</accession>
<protein>
    <submittedName>
        <fullName evidence="1">Uncharacterized protein</fullName>
    </submittedName>
</protein>